<evidence type="ECO:0000313" key="2">
    <source>
        <dbReference type="EMBL" id="KAG0481751.1"/>
    </source>
</evidence>
<feature type="compositionally biased region" description="Basic and acidic residues" evidence="1">
    <location>
        <begin position="384"/>
        <end position="414"/>
    </location>
</feature>
<feature type="compositionally biased region" description="Basic residues" evidence="1">
    <location>
        <begin position="500"/>
        <end position="522"/>
    </location>
</feature>
<feature type="region of interest" description="Disordered" evidence="1">
    <location>
        <begin position="1"/>
        <end position="251"/>
    </location>
</feature>
<sequence>MKFSSMIDCRKGHKSRSLSVASHSQRYSDSPIRRHLSPTRRSLTPRRRKSPHSRRRRSTSRLRHKSPSPYWRRSSHSRRSPFLPRRSPSPRHRRSRSPVRCRSPVPRRRLPSPLHRGSSPLRRRSPIRRRSPSPLHRRSSPIQHRSPLSVRRRSTSPRRSPVRHWSPSRSRHESTSPTTRRSPKREPLNQRKRSSLPSPVSPAGDQISLRPENRNHSPPRYRIPSDFRSSSRELENLVDKRRSSRSERMHEKVLTACTDTVRGLAKYDLSEKSPVNSVFRTGQRTSPIVNSQSPRSSYSPQKHRSNHRSRHDSPESSNEDDRNPPKRNLSSNAKAMISNVKHYVDRSEMDERKVSRPASHSSEEIEYGPGGAREERNLFVTDQDGEHSTKKAGHDYLGDRECKEMMRKSSDGHNKTNAVRGRSKDVEYREIIRGEGEHGKRSQSSCSDSEEFENIVKPRHKRSEKSEKDVKVSSDTDSQVEGRKESKRRRKEEKRMRREERRRRREERHRKRLERHAAKHKGKATDNASPLSGFEKQNVEVGNSEGNADDAGRSSHSKDVEDGVSEQKRLEIELRNKALESLRAKKAIG</sequence>
<name>A0A835V3H5_VANPL</name>
<dbReference type="GO" id="GO:0048024">
    <property type="term" value="P:regulation of mRNA splicing, via spliceosome"/>
    <property type="evidence" value="ECO:0007669"/>
    <property type="project" value="TreeGrafter"/>
</dbReference>
<feature type="compositionally biased region" description="Low complexity" evidence="1">
    <location>
        <begin position="111"/>
        <end position="120"/>
    </location>
</feature>
<feature type="compositionally biased region" description="Basic and acidic residues" evidence="1">
    <location>
        <begin position="342"/>
        <end position="354"/>
    </location>
</feature>
<feature type="compositionally biased region" description="Basic residues" evidence="1">
    <location>
        <begin position="121"/>
        <end position="139"/>
    </location>
</feature>
<organism evidence="2 3">
    <name type="scientific">Vanilla planifolia</name>
    <name type="common">Vanilla</name>
    <dbReference type="NCBI Taxonomy" id="51239"/>
    <lineage>
        <taxon>Eukaryota</taxon>
        <taxon>Viridiplantae</taxon>
        <taxon>Streptophyta</taxon>
        <taxon>Embryophyta</taxon>
        <taxon>Tracheophyta</taxon>
        <taxon>Spermatophyta</taxon>
        <taxon>Magnoliopsida</taxon>
        <taxon>Liliopsida</taxon>
        <taxon>Asparagales</taxon>
        <taxon>Orchidaceae</taxon>
        <taxon>Vanilloideae</taxon>
        <taxon>Vanilleae</taxon>
        <taxon>Vanilla</taxon>
    </lineage>
</organism>
<feature type="compositionally biased region" description="Basic residues" evidence="1">
    <location>
        <begin position="150"/>
        <end position="162"/>
    </location>
</feature>
<evidence type="ECO:0000256" key="1">
    <source>
        <dbReference type="SAM" id="MobiDB-lite"/>
    </source>
</evidence>
<feature type="region of interest" description="Disordered" evidence="1">
    <location>
        <begin position="276"/>
        <end position="570"/>
    </location>
</feature>
<dbReference type="Proteomes" id="UP000636800">
    <property type="component" value="Chromosome 5"/>
</dbReference>
<feature type="compositionally biased region" description="Basic and acidic residues" evidence="1">
    <location>
        <begin position="223"/>
        <end position="251"/>
    </location>
</feature>
<feature type="compositionally biased region" description="Polar residues" evidence="1">
    <location>
        <begin position="17"/>
        <end position="28"/>
    </location>
</feature>
<feature type="compositionally biased region" description="Basic residues" evidence="1">
    <location>
        <begin position="301"/>
        <end position="310"/>
    </location>
</feature>
<comment type="caution">
    <text evidence="2">The sequence shown here is derived from an EMBL/GenBank/DDBJ whole genome shotgun (WGS) entry which is preliminary data.</text>
</comment>
<feature type="compositionally biased region" description="Basic residues" evidence="1">
    <location>
        <begin position="88"/>
        <end position="110"/>
    </location>
</feature>
<dbReference type="InterPro" id="IPR052225">
    <property type="entry name" value="Ser/Arg_repetitive_matrix"/>
</dbReference>
<keyword evidence="3" id="KW-1185">Reference proteome</keyword>
<feature type="compositionally biased region" description="Basic and acidic residues" evidence="1">
    <location>
        <begin position="550"/>
        <end position="570"/>
    </location>
</feature>
<feature type="compositionally biased region" description="Basic and acidic residues" evidence="1">
    <location>
        <begin position="311"/>
        <end position="324"/>
    </location>
</feature>
<dbReference type="OrthoDB" id="10265867at2759"/>
<dbReference type="EMBL" id="JADCNL010000005">
    <property type="protein sequence ID" value="KAG0481751.1"/>
    <property type="molecule type" value="Genomic_DNA"/>
</dbReference>
<gene>
    <name evidence="2" type="ORF">HPP92_012609</name>
</gene>
<dbReference type="GO" id="GO:0005681">
    <property type="term" value="C:spliceosomal complex"/>
    <property type="evidence" value="ECO:0007669"/>
    <property type="project" value="TreeGrafter"/>
</dbReference>
<accession>A0A835V3H5</accession>
<feature type="compositionally biased region" description="Polar residues" evidence="1">
    <location>
        <begin position="276"/>
        <end position="300"/>
    </location>
</feature>
<dbReference type="PANTHER" id="PTHR23148:SF0">
    <property type="entry name" value="SERINE_ARGININE REPETITIVE MATRIX PROTEIN 1"/>
    <property type="match status" value="1"/>
</dbReference>
<reference evidence="2 3" key="1">
    <citation type="journal article" date="2020" name="Nat. Food">
        <title>A phased Vanilla planifolia genome enables genetic improvement of flavour and production.</title>
        <authorList>
            <person name="Hasing T."/>
            <person name="Tang H."/>
            <person name="Brym M."/>
            <person name="Khazi F."/>
            <person name="Huang T."/>
            <person name="Chambers A.H."/>
        </authorList>
    </citation>
    <scope>NUCLEOTIDE SEQUENCE [LARGE SCALE GENOMIC DNA]</scope>
    <source>
        <tissue evidence="2">Leaf</tissue>
    </source>
</reference>
<protein>
    <submittedName>
        <fullName evidence="2">Uncharacterized protein</fullName>
    </submittedName>
</protein>
<feature type="compositionally biased region" description="Basic residues" evidence="1">
    <location>
        <begin position="33"/>
        <end position="66"/>
    </location>
</feature>
<feature type="compositionally biased region" description="Basic and acidic residues" evidence="1">
    <location>
        <begin position="422"/>
        <end position="440"/>
    </location>
</feature>
<dbReference type="PANTHER" id="PTHR23148">
    <property type="entry name" value="SERINE/ARGININE REGULATED NUCLEAR MATRIX PROTEIN"/>
    <property type="match status" value="1"/>
</dbReference>
<feature type="compositionally biased region" description="Basic and acidic residues" evidence="1">
    <location>
        <begin position="464"/>
        <end position="484"/>
    </location>
</feature>
<dbReference type="GO" id="GO:0003723">
    <property type="term" value="F:RNA binding"/>
    <property type="evidence" value="ECO:0007669"/>
    <property type="project" value="TreeGrafter"/>
</dbReference>
<evidence type="ECO:0000313" key="3">
    <source>
        <dbReference type="Proteomes" id="UP000636800"/>
    </source>
</evidence>
<dbReference type="AlphaFoldDB" id="A0A835V3H5"/>
<proteinExistence type="predicted"/>